<name>A0A4D9DKJ0_9SAUR</name>
<keyword evidence="6" id="KW-0547">Nucleotide-binding</keyword>
<dbReference type="GO" id="GO:0008841">
    <property type="term" value="F:dihydrofolate synthase activity"/>
    <property type="evidence" value="ECO:0007669"/>
    <property type="project" value="TreeGrafter"/>
</dbReference>
<dbReference type="PANTHER" id="PTHR11136:SF0">
    <property type="entry name" value="DIHYDROFOLATE SYNTHETASE-RELATED"/>
    <property type="match status" value="1"/>
</dbReference>
<dbReference type="PANTHER" id="PTHR11136">
    <property type="entry name" value="FOLYLPOLYGLUTAMATE SYNTHASE-RELATED"/>
    <property type="match status" value="1"/>
</dbReference>
<protein>
    <recommendedName>
        <fullName evidence="3">tetrahydrofolate synthase</fullName>
        <ecNumber evidence="3">6.3.2.17</ecNumber>
    </recommendedName>
</protein>
<reference evidence="11 12" key="1">
    <citation type="submission" date="2019-04" db="EMBL/GenBank/DDBJ databases">
        <title>Draft genome of the big-headed turtle Platysternon megacephalum.</title>
        <authorList>
            <person name="Gong S."/>
        </authorList>
    </citation>
    <scope>NUCLEOTIDE SEQUENCE [LARGE SCALE GENOMIC DNA]</scope>
    <source>
        <strain evidence="11">DO16091913</strain>
        <tissue evidence="11">Muscle</tissue>
    </source>
</reference>
<proteinExistence type="inferred from homology"/>
<dbReference type="STRING" id="55544.A0A4D9DKJ0"/>
<dbReference type="InterPro" id="IPR013221">
    <property type="entry name" value="Mur_ligase_cen"/>
</dbReference>
<evidence type="ECO:0000256" key="4">
    <source>
        <dbReference type="ARBA" id="ARBA00022598"/>
    </source>
</evidence>
<keyword evidence="4" id="KW-0436">Ligase</keyword>
<dbReference type="Gene3D" id="3.40.1190.10">
    <property type="entry name" value="Mur-like, catalytic domain"/>
    <property type="match status" value="1"/>
</dbReference>
<dbReference type="EMBL" id="QXTE01005299">
    <property type="protein sequence ID" value="TFJ95532.1"/>
    <property type="molecule type" value="Genomic_DNA"/>
</dbReference>
<dbReference type="GO" id="GO:0005737">
    <property type="term" value="C:cytoplasm"/>
    <property type="evidence" value="ECO:0007669"/>
    <property type="project" value="TreeGrafter"/>
</dbReference>
<evidence type="ECO:0000256" key="7">
    <source>
        <dbReference type="ARBA" id="ARBA00022840"/>
    </source>
</evidence>
<evidence type="ECO:0000256" key="3">
    <source>
        <dbReference type="ARBA" id="ARBA00013025"/>
    </source>
</evidence>
<dbReference type="GO" id="GO:0005524">
    <property type="term" value="F:ATP binding"/>
    <property type="evidence" value="ECO:0007669"/>
    <property type="project" value="UniProtKB-KW"/>
</dbReference>
<evidence type="ECO:0000259" key="10">
    <source>
        <dbReference type="Pfam" id="PF08245"/>
    </source>
</evidence>
<evidence type="ECO:0000256" key="8">
    <source>
        <dbReference type="ARBA" id="ARBA00022842"/>
    </source>
</evidence>
<evidence type="ECO:0000313" key="12">
    <source>
        <dbReference type="Proteomes" id="UP000297703"/>
    </source>
</evidence>
<comment type="similarity">
    <text evidence="2">Belongs to the folylpolyglutamate synthase family.</text>
</comment>
<dbReference type="AlphaFoldDB" id="A0A4D9DKJ0"/>
<evidence type="ECO:0000256" key="5">
    <source>
        <dbReference type="ARBA" id="ARBA00022723"/>
    </source>
</evidence>
<evidence type="ECO:0000256" key="2">
    <source>
        <dbReference type="ARBA" id="ARBA00008276"/>
    </source>
</evidence>
<feature type="domain" description="Mur ligase central" evidence="10">
    <location>
        <begin position="133"/>
        <end position="205"/>
    </location>
</feature>
<keyword evidence="5" id="KW-0479">Metal-binding</keyword>
<comment type="cofactor">
    <cofactor evidence="1">
        <name>Mg(2+)</name>
        <dbReference type="ChEBI" id="CHEBI:18420"/>
    </cofactor>
</comment>
<evidence type="ECO:0000256" key="6">
    <source>
        <dbReference type="ARBA" id="ARBA00022741"/>
    </source>
</evidence>
<dbReference type="InterPro" id="IPR001645">
    <property type="entry name" value="Folylpolyglutamate_synth"/>
</dbReference>
<evidence type="ECO:0000256" key="1">
    <source>
        <dbReference type="ARBA" id="ARBA00001946"/>
    </source>
</evidence>
<dbReference type="InterPro" id="IPR036565">
    <property type="entry name" value="Mur-like_cat_sf"/>
</dbReference>
<organism evidence="11 12">
    <name type="scientific">Platysternon megacephalum</name>
    <name type="common">big-headed turtle</name>
    <dbReference type="NCBI Taxonomy" id="55544"/>
    <lineage>
        <taxon>Eukaryota</taxon>
        <taxon>Metazoa</taxon>
        <taxon>Chordata</taxon>
        <taxon>Craniata</taxon>
        <taxon>Vertebrata</taxon>
        <taxon>Euteleostomi</taxon>
        <taxon>Archelosauria</taxon>
        <taxon>Testudinata</taxon>
        <taxon>Testudines</taxon>
        <taxon>Cryptodira</taxon>
        <taxon>Durocryptodira</taxon>
        <taxon>Testudinoidea</taxon>
        <taxon>Platysternidae</taxon>
        <taxon>Platysternon</taxon>
    </lineage>
</organism>
<dbReference type="SUPFAM" id="SSF53623">
    <property type="entry name" value="MurD-like peptide ligases, catalytic domain"/>
    <property type="match status" value="1"/>
</dbReference>
<dbReference type="NCBIfam" id="TIGR01499">
    <property type="entry name" value="folC"/>
    <property type="match status" value="1"/>
</dbReference>
<accession>A0A4D9DKJ0</accession>
<gene>
    <name evidence="11" type="ORF">DR999_PMT22880</name>
</gene>
<dbReference type="GO" id="GO:0004326">
    <property type="term" value="F:tetrahydrofolylpolyglutamate synthase activity"/>
    <property type="evidence" value="ECO:0007669"/>
    <property type="project" value="UniProtKB-EC"/>
</dbReference>
<reference evidence="11 12" key="2">
    <citation type="submission" date="2019-04" db="EMBL/GenBank/DDBJ databases">
        <title>The genome sequence of big-headed turtle.</title>
        <authorList>
            <person name="Gong S."/>
        </authorList>
    </citation>
    <scope>NUCLEOTIDE SEQUENCE [LARGE SCALE GENOMIC DNA]</scope>
    <source>
        <strain evidence="11">DO16091913</strain>
        <tissue evidence="11">Muscle</tissue>
    </source>
</reference>
<evidence type="ECO:0000256" key="9">
    <source>
        <dbReference type="ARBA" id="ARBA00047493"/>
    </source>
</evidence>
<dbReference type="FunFam" id="3.40.1190.10:FF:000011">
    <property type="entry name" value="Folylpolyglutamate synthase/dihydrofolate synthase"/>
    <property type="match status" value="1"/>
</dbReference>
<comment type="caution">
    <text evidence="11">The sequence shown here is derived from an EMBL/GenBank/DDBJ whole genome shotgun (WGS) entry which is preliminary data.</text>
</comment>
<sequence>MNEHERIVAEVTTRWPEHKLVPTLGRIQALCELLGDPQKSAPVIQVAGTNGKGSTCLMIESMLLAMNLRVGRFSSPHLEEIGERICIDGQPLAPDVFDDLYRQVKPLADIVDAQAIDGVQLTFFEFMTAMAYAAFAEAPVDVMVMEVGMGGSWDSTNVADADVAVVAPVDMDHMHILGNTIEEIATEKAGIIKPGSFAVLAAQKQEAAVVLTKRCVDVGAKPSVVR</sequence>
<keyword evidence="7" id="KW-0067">ATP-binding</keyword>
<dbReference type="EC" id="6.3.2.17" evidence="3"/>
<evidence type="ECO:0000313" key="11">
    <source>
        <dbReference type="EMBL" id="TFJ95532.1"/>
    </source>
</evidence>
<keyword evidence="12" id="KW-1185">Reference proteome</keyword>
<dbReference type="OrthoDB" id="5212574at2759"/>
<keyword evidence="8" id="KW-0460">Magnesium</keyword>
<dbReference type="Proteomes" id="UP000297703">
    <property type="component" value="Unassembled WGS sequence"/>
</dbReference>
<dbReference type="GO" id="GO:0046872">
    <property type="term" value="F:metal ion binding"/>
    <property type="evidence" value="ECO:0007669"/>
    <property type="project" value="UniProtKB-KW"/>
</dbReference>
<dbReference type="Pfam" id="PF08245">
    <property type="entry name" value="Mur_ligase_M"/>
    <property type="match status" value="1"/>
</dbReference>
<comment type="catalytic activity">
    <reaction evidence="9">
        <text>(6S)-5,6,7,8-tetrahydrofolyl-(gamma-L-Glu)(n) + L-glutamate + ATP = (6S)-5,6,7,8-tetrahydrofolyl-(gamma-L-Glu)(n+1) + ADP + phosphate + H(+)</text>
        <dbReference type="Rhea" id="RHEA:10580"/>
        <dbReference type="Rhea" id="RHEA-COMP:14738"/>
        <dbReference type="Rhea" id="RHEA-COMP:14740"/>
        <dbReference type="ChEBI" id="CHEBI:15378"/>
        <dbReference type="ChEBI" id="CHEBI:29985"/>
        <dbReference type="ChEBI" id="CHEBI:30616"/>
        <dbReference type="ChEBI" id="CHEBI:43474"/>
        <dbReference type="ChEBI" id="CHEBI:141005"/>
        <dbReference type="ChEBI" id="CHEBI:456216"/>
        <dbReference type="EC" id="6.3.2.17"/>
    </reaction>
</comment>